<organism evidence="3 4">
    <name type="scientific">Blastococcus deserti</name>
    <dbReference type="NCBI Taxonomy" id="2259033"/>
    <lineage>
        <taxon>Bacteria</taxon>
        <taxon>Bacillati</taxon>
        <taxon>Actinomycetota</taxon>
        <taxon>Actinomycetes</taxon>
        <taxon>Geodermatophilales</taxon>
        <taxon>Geodermatophilaceae</taxon>
        <taxon>Blastococcus</taxon>
    </lineage>
</organism>
<evidence type="ECO:0000256" key="1">
    <source>
        <dbReference type="SAM" id="MobiDB-lite"/>
    </source>
</evidence>
<feature type="chain" id="PRO_5047148264" evidence="2">
    <location>
        <begin position="24"/>
        <end position="151"/>
    </location>
</feature>
<reference evidence="4" key="1">
    <citation type="journal article" date="2019" name="Int. J. Syst. Evol. Microbiol.">
        <title>The Global Catalogue of Microorganisms (GCM) 10K type strain sequencing project: providing services to taxonomists for standard genome sequencing and annotation.</title>
        <authorList>
            <consortium name="The Broad Institute Genomics Platform"/>
            <consortium name="The Broad Institute Genome Sequencing Center for Infectious Disease"/>
            <person name="Wu L."/>
            <person name="Ma J."/>
        </authorList>
    </citation>
    <scope>NUCLEOTIDE SEQUENCE [LARGE SCALE GENOMIC DNA]</scope>
    <source>
        <strain evidence="4">JCM 3338</strain>
    </source>
</reference>
<keyword evidence="4" id="KW-1185">Reference proteome</keyword>
<dbReference type="Proteomes" id="UP001597402">
    <property type="component" value="Unassembled WGS sequence"/>
</dbReference>
<accession>A0ABW4XGP4</accession>
<dbReference type="EMBL" id="JBHUHP010000030">
    <property type="protein sequence ID" value="MFD2094173.1"/>
    <property type="molecule type" value="Genomic_DNA"/>
</dbReference>
<evidence type="ECO:0000313" key="3">
    <source>
        <dbReference type="EMBL" id="MFD2094173.1"/>
    </source>
</evidence>
<name>A0ABW4XGP4_9ACTN</name>
<evidence type="ECO:0000313" key="4">
    <source>
        <dbReference type="Proteomes" id="UP001597402"/>
    </source>
</evidence>
<feature type="compositionally biased region" description="Low complexity" evidence="1">
    <location>
        <begin position="23"/>
        <end position="33"/>
    </location>
</feature>
<keyword evidence="2" id="KW-0732">Signal</keyword>
<protein>
    <submittedName>
        <fullName evidence="3">Uncharacterized protein</fullName>
    </submittedName>
</protein>
<feature type="signal peptide" evidence="2">
    <location>
        <begin position="1"/>
        <end position="23"/>
    </location>
</feature>
<sequence length="151" mass="15718">MTDRIRRAAVLTVVTLTTCACGAARPAPDAGGPTEDLFPLPSVPADPGPTFEVRPPPPPVSWADGGRRLAVTTWGSSSCPTGPGDVEVVGAREVRVEITFLFPGRDPCTADVAPRTTAVDLPEGVTADQPLTVVLDHDGEEERVELPPADG</sequence>
<dbReference type="RefSeq" id="WP_376880716.1">
    <property type="nucleotide sequence ID" value="NZ_JBHUHP010000030.1"/>
</dbReference>
<feature type="region of interest" description="Disordered" evidence="1">
    <location>
        <begin position="23"/>
        <end position="62"/>
    </location>
</feature>
<proteinExistence type="predicted"/>
<dbReference type="PROSITE" id="PS51257">
    <property type="entry name" value="PROKAR_LIPOPROTEIN"/>
    <property type="match status" value="1"/>
</dbReference>
<evidence type="ECO:0000256" key="2">
    <source>
        <dbReference type="SAM" id="SignalP"/>
    </source>
</evidence>
<comment type="caution">
    <text evidence="3">The sequence shown here is derived from an EMBL/GenBank/DDBJ whole genome shotgun (WGS) entry which is preliminary data.</text>
</comment>
<gene>
    <name evidence="3" type="ORF">ACFSHS_21610</name>
</gene>